<name>A0A075AV55_ROZAC</name>
<gene>
    <name evidence="1" type="ORF">O9G_006341</name>
</gene>
<dbReference type="HOGENOM" id="CLU_2098225_0_0_1"/>
<organism evidence="1 2">
    <name type="scientific">Rozella allomycis (strain CSF55)</name>
    <dbReference type="NCBI Taxonomy" id="988480"/>
    <lineage>
        <taxon>Eukaryota</taxon>
        <taxon>Fungi</taxon>
        <taxon>Fungi incertae sedis</taxon>
        <taxon>Cryptomycota</taxon>
        <taxon>Cryptomycota incertae sedis</taxon>
        <taxon>Rozella</taxon>
    </lineage>
</organism>
<evidence type="ECO:0000313" key="2">
    <source>
        <dbReference type="Proteomes" id="UP000030755"/>
    </source>
</evidence>
<keyword evidence="2" id="KW-1185">Reference proteome</keyword>
<dbReference type="AlphaFoldDB" id="A0A075AV55"/>
<protein>
    <submittedName>
        <fullName evidence="1">Uncharacterized protein</fullName>
    </submittedName>
</protein>
<sequence>MSKLDNDFLALKALSHNLKTAFGSTSVEVDKLVTMMALSKLAGNFYHIRTSLDTLDKHLTIDDIERRVLNGRHTQMIQAPKSVSATVLMSCAQFSDEAKCFTCHPNLKPTPCDHVF</sequence>
<reference evidence="1 2" key="1">
    <citation type="journal article" date="2013" name="Curr. Biol.">
        <title>Shared signatures of parasitism and phylogenomics unite Cryptomycota and microsporidia.</title>
        <authorList>
            <person name="James T.Y."/>
            <person name="Pelin A."/>
            <person name="Bonen L."/>
            <person name="Ahrendt S."/>
            <person name="Sain D."/>
            <person name="Corradi N."/>
            <person name="Stajich J.E."/>
        </authorList>
    </citation>
    <scope>NUCLEOTIDE SEQUENCE [LARGE SCALE GENOMIC DNA]</scope>
    <source>
        <strain evidence="1 2">CSF55</strain>
    </source>
</reference>
<evidence type="ECO:0000313" key="1">
    <source>
        <dbReference type="EMBL" id="EPZ34113.1"/>
    </source>
</evidence>
<accession>A0A075AV55</accession>
<proteinExistence type="predicted"/>
<dbReference type="Proteomes" id="UP000030755">
    <property type="component" value="Unassembled WGS sequence"/>
</dbReference>
<dbReference type="EMBL" id="KE560992">
    <property type="protein sequence ID" value="EPZ34113.1"/>
    <property type="molecule type" value="Genomic_DNA"/>
</dbReference>